<keyword evidence="3" id="KW-1185">Reference proteome</keyword>
<dbReference type="AlphaFoldDB" id="A0A7W7EVN7"/>
<feature type="transmembrane region" description="Helical" evidence="1">
    <location>
        <begin position="103"/>
        <end position="120"/>
    </location>
</feature>
<keyword evidence="1" id="KW-0812">Transmembrane</keyword>
<evidence type="ECO:0008006" key="4">
    <source>
        <dbReference type="Google" id="ProtNLM"/>
    </source>
</evidence>
<dbReference type="RefSeq" id="WP_183661281.1">
    <property type="nucleotide sequence ID" value="NZ_JACHOA010000010.1"/>
</dbReference>
<feature type="transmembrane region" description="Helical" evidence="1">
    <location>
        <begin position="140"/>
        <end position="163"/>
    </location>
</feature>
<sequence>MTKITAWACQRETAIIAAWVLLVGGVAAIKAANPINPPRDAAESIALLLPFLVVAAAPVLGYRLGTSLFASRQQPALRLAIYGNWRPATPAELGKGEQGWRSFAWFSLVSGILLNVPFRAFEYLTSIPAVTSNDPMWAHILQRAFTIDCALACFAYAMCFAAAVQRSPLFARALVAAWLIDVALQAMIAVQVGQAPGIPAYLIEPMNALLAMNVKKVAISISIWLPYLLISDNLNLLLRKRVRLTA</sequence>
<organism evidence="2 3">
    <name type="scientific">Novosphingobium taihuense</name>
    <dbReference type="NCBI Taxonomy" id="260085"/>
    <lineage>
        <taxon>Bacteria</taxon>
        <taxon>Pseudomonadati</taxon>
        <taxon>Pseudomonadota</taxon>
        <taxon>Alphaproteobacteria</taxon>
        <taxon>Sphingomonadales</taxon>
        <taxon>Sphingomonadaceae</taxon>
        <taxon>Novosphingobium</taxon>
    </lineage>
</organism>
<protein>
    <recommendedName>
        <fullName evidence="4">DUF2569 domain-containing protein</fullName>
    </recommendedName>
</protein>
<evidence type="ECO:0000256" key="1">
    <source>
        <dbReference type="SAM" id="Phobius"/>
    </source>
</evidence>
<comment type="caution">
    <text evidence="2">The sequence shown here is derived from an EMBL/GenBank/DDBJ whole genome shotgun (WGS) entry which is preliminary data.</text>
</comment>
<accession>A0A7W7EVN7</accession>
<keyword evidence="1" id="KW-0472">Membrane</keyword>
<dbReference type="EMBL" id="JACHOA010000010">
    <property type="protein sequence ID" value="MBB4615662.1"/>
    <property type="molecule type" value="Genomic_DNA"/>
</dbReference>
<proteinExistence type="predicted"/>
<gene>
    <name evidence="2" type="ORF">GGR37_003962</name>
</gene>
<name>A0A7W7EVN7_9SPHN</name>
<keyword evidence="1" id="KW-1133">Transmembrane helix</keyword>
<feature type="transmembrane region" description="Helical" evidence="1">
    <location>
        <begin position="44"/>
        <end position="64"/>
    </location>
</feature>
<dbReference type="Proteomes" id="UP000538566">
    <property type="component" value="Unassembled WGS sequence"/>
</dbReference>
<evidence type="ECO:0000313" key="3">
    <source>
        <dbReference type="Proteomes" id="UP000538566"/>
    </source>
</evidence>
<reference evidence="2 3" key="1">
    <citation type="submission" date="2020-08" db="EMBL/GenBank/DDBJ databases">
        <title>Genomic Encyclopedia of Type Strains, Phase IV (KMG-IV): sequencing the most valuable type-strain genomes for metagenomic binning, comparative biology and taxonomic classification.</title>
        <authorList>
            <person name="Goeker M."/>
        </authorList>
    </citation>
    <scope>NUCLEOTIDE SEQUENCE [LARGE SCALE GENOMIC DNA]</scope>
    <source>
        <strain evidence="2 3">DSM 17507</strain>
    </source>
</reference>
<feature type="transmembrane region" description="Helical" evidence="1">
    <location>
        <begin position="217"/>
        <end position="238"/>
    </location>
</feature>
<feature type="transmembrane region" description="Helical" evidence="1">
    <location>
        <begin position="175"/>
        <end position="197"/>
    </location>
</feature>
<evidence type="ECO:0000313" key="2">
    <source>
        <dbReference type="EMBL" id="MBB4615662.1"/>
    </source>
</evidence>